<feature type="signal peptide" evidence="4">
    <location>
        <begin position="1"/>
        <end position="16"/>
    </location>
</feature>
<dbReference type="GeneID" id="106467726"/>
<feature type="compositionally biased region" description="Low complexity" evidence="3">
    <location>
        <begin position="115"/>
        <end position="124"/>
    </location>
</feature>
<dbReference type="PROSITE" id="PS51155">
    <property type="entry name" value="CHIT_BIND_RR_2"/>
    <property type="match status" value="1"/>
</dbReference>
<dbReference type="Proteomes" id="UP000694941">
    <property type="component" value="Unplaced"/>
</dbReference>
<evidence type="ECO:0000256" key="2">
    <source>
        <dbReference type="PROSITE-ProRule" id="PRU00497"/>
    </source>
</evidence>
<keyword evidence="1 2" id="KW-0193">Cuticle</keyword>
<feature type="chain" id="PRO_5047433428" evidence="4">
    <location>
        <begin position="17"/>
        <end position="189"/>
    </location>
</feature>
<feature type="compositionally biased region" description="Polar residues" evidence="3">
    <location>
        <begin position="138"/>
        <end position="151"/>
    </location>
</feature>
<gene>
    <name evidence="6" type="primary">LOC106467726</name>
</gene>
<evidence type="ECO:0000313" key="6">
    <source>
        <dbReference type="RefSeq" id="XP_013783555.1"/>
    </source>
</evidence>
<feature type="region of interest" description="Disordered" evidence="3">
    <location>
        <begin position="112"/>
        <end position="175"/>
    </location>
</feature>
<sequence length="189" mass="20709">MLRLVLLSCLCVSIWGQRNAYQYLYPPTTTTQPPRIYHPPALVHKVEIGSGLDGIYDFTYDTGRGPLGQSYRTETRLPDGTVKGSYGYLDADGKLRIVKYIAGRGGFVAQGDVGPEGAPRGTAPGPAPVPEQEPPRYYSQQTSVPQTQSRPQVAPPQTYVLPPEEEEDLGPPFIDTSLLSYDIGAKQKR</sequence>
<keyword evidence="5" id="KW-1185">Reference proteome</keyword>
<dbReference type="RefSeq" id="XP_013783555.1">
    <property type="nucleotide sequence ID" value="XM_013928101.2"/>
</dbReference>
<organism evidence="5 6">
    <name type="scientific">Limulus polyphemus</name>
    <name type="common">Atlantic horseshoe crab</name>
    <dbReference type="NCBI Taxonomy" id="6850"/>
    <lineage>
        <taxon>Eukaryota</taxon>
        <taxon>Metazoa</taxon>
        <taxon>Ecdysozoa</taxon>
        <taxon>Arthropoda</taxon>
        <taxon>Chelicerata</taxon>
        <taxon>Merostomata</taxon>
        <taxon>Xiphosura</taxon>
        <taxon>Limulidae</taxon>
        <taxon>Limulus</taxon>
    </lineage>
</organism>
<proteinExistence type="predicted"/>
<dbReference type="PROSITE" id="PS00233">
    <property type="entry name" value="CHIT_BIND_RR_1"/>
    <property type="match status" value="1"/>
</dbReference>
<dbReference type="PANTHER" id="PTHR10380">
    <property type="entry name" value="CUTICLE PROTEIN"/>
    <property type="match status" value="1"/>
</dbReference>
<protein>
    <submittedName>
        <fullName evidence="6">Uncharacterized protein LOC106467726</fullName>
    </submittedName>
</protein>
<evidence type="ECO:0000313" key="5">
    <source>
        <dbReference type="Proteomes" id="UP000694941"/>
    </source>
</evidence>
<name>A0ABM1BK35_LIMPO</name>
<reference evidence="6" key="1">
    <citation type="submission" date="2025-08" db="UniProtKB">
        <authorList>
            <consortium name="RefSeq"/>
        </authorList>
    </citation>
    <scope>IDENTIFICATION</scope>
    <source>
        <tissue evidence="6">Muscle</tissue>
    </source>
</reference>
<evidence type="ECO:0000256" key="4">
    <source>
        <dbReference type="SAM" id="SignalP"/>
    </source>
</evidence>
<evidence type="ECO:0000256" key="3">
    <source>
        <dbReference type="SAM" id="MobiDB-lite"/>
    </source>
</evidence>
<evidence type="ECO:0000256" key="1">
    <source>
        <dbReference type="ARBA" id="ARBA00022460"/>
    </source>
</evidence>
<keyword evidence="4" id="KW-0732">Signal</keyword>
<dbReference type="InterPro" id="IPR000618">
    <property type="entry name" value="Insect_cuticle"/>
</dbReference>
<dbReference type="InterPro" id="IPR031311">
    <property type="entry name" value="CHIT_BIND_RR_consensus"/>
</dbReference>
<dbReference type="Pfam" id="PF00379">
    <property type="entry name" value="Chitin_bind_4"/>
    <property type="match status" value="1"/>
</dbReference>
<dbReference type="InterPro" id="IPR050468">
    <property type="entry name" value="Cuticle_Struct_Prot"/>
</dbReference>
<accession>A0ABM1BK35</accession>
<dbReference type="PRINTS" id="PR00947">
    <property type="entry name" value="CUTICLE"/>
</dbReference>
<dbReference type="PANTHER" id="PTHR10380:SF240">
    <property type="match status" value="1"/>
</dbReference>